<evidence type="ECO:0000256" key="1">
    <source>
        <dbReference type="SAM" id="MobiDB-lite"/>
    </source>
</evidence>
<feature type="region of interest" description="Disordered" evidence="1">
    <location>
        <begin position="65"/>
        <end position="118"/>
    </location>
</feature>
<name>A0A8H7AEW9_9EURO</name>
<keyword evidence="3" id="KW-1185">Reference proteome</keyword>
<reference evidence="2" key="1">
    <citation type="submission" date="2020-02" db="EMBL/GenBank/DDBJ databases">
        <authorList>
            <person name="Palmer J.M."/>
        </authorList>
    </citation>
    <scope>NUCLEOTIDE SEQUENCE</scope>
    <source>
        <strain evidence="2">EPUS1.4</strain>
        <tissue evidence="2">Thallus</tissue>
    </source>
</reference>
<feature type="compositionally biased region" description="Basic and acidic residues" evidence="1">
    <location>
        <begin position="83"/>
        <end position="94"/>
    </location>
</feature>
<comment type="caution">
    <text evidence="2">The sequence shown here is derived from an EMBL/GenBank/DDBJ whole genome shotgun (WGS) entry which is preliminary data.</text>
</comment>
<dbReference type="Proteomes" id="UP000606974">
    <property type="component" value="Unassembled WGS sequence"/>
</dbReference>
<protein>
    <submittedName>
        <fullName evidence="2">Uncharacterized protein</fullName>
    </submittedName>
</protein>
<gene>
    <name evidence="2" type="ORF">GJ744_009992</name>
</gene>
<proteinExistence type="predicted"/>
<dbReference type="EMBL" id="JAACFV010000062">
    <property type="protein sequence ID" value="KAF7507828.1"/>
    <property type="molecule type" value="Genomic_DNA"/>
</dbReference>
<sequence length="178" mass="19722">MDMDLPPSEDILKSILGVLESINEKLAVQDERFKSLDDCLRTADVESTMSVSTRYNSVSISKPGLAAASPIDSMDPDPFLRPPRLDRSPSRDTATRPSSMETEHVNTIPHQSVEENGAPYKVPAVNGSTCELDPELKEMVDKHLGDWWRIPADNRIPLRLFTGTSLDHDLWGGGFCQS</sequence>
<dbReference type="AlphaFoldDB" id="A0A8H7AEW9"/>
<accession>A0A8H7AEW9</accession>
<evidence type="ECO:0000313" key="3">
    <source>
        <dbReference type="Proteomes" id="UP000606974"/>
    </source>
</evidence>
<organism evidence="2 3">
    <name type="scientific">Endocarpon pusillum</name>
    <dbReference type="NCBI Taxonomy" id="364733"/>
    <lineage>
        <taxon>Eukaryota</taxon>
        <taxon>Fungi</taxon>
        <taxon>Dikarya</taxon>
        <taxon>Ascomycota</taxon>
        <taxon>Pezizomycotina</taxon>
        <taxon>Eurotiomycetes</taxon>
        <taxon>Chaetothyriomycetidae</taxon>
        <taxon>Verrucariales</taxon>
        <taxon>Verrucariaceae</taxon>
        <taxon>Endocarpon</taxon>
    </lineage>
</organism>
<evidence type="ECO:0000313" key="2">
    <source>
        <dbReference type="EMBL" id="KAF7507828.1"/>
    </source>
</evidence>